<dbReference type="AlphaFoldDB" id="H1XUJ2"/>
<evidence type="ECO:0000313" key="4">
    <source>
        <dbReference type="Proteomes" id="UP000183868"/>
    </source>
</evidence>
<reference evidence="2 3" key="1">
    <citation type="submission" date="2011-09" db="EMBL/GenBank/DDBJ databases">
        <title>The permanent draft genome of Caldithrix abyssi DSM 13497.</title>
        <authorList>
            <consortium name="US DOE Joint Genome Institute (JGI-PGF)"/>
            <person name="Lucas S."/>
            <person name="Han J."/>
            <person name="Lapidus A."/>
            <person name="Bruce D."/>
            <person name="Goodwin L."/>
            <person name="Pitluck S."/>
            <person name="Peters L."/>
            <person name="Kyrpides N."/>
            <person name="Mavromatis K."/>
            <person name="Ivanova N."/>
            <person name="Mikhailova N."/>
            <person name="Chertkov O."/>
            <person name="Detter J.C."/>
            <person name="Tapia R."/>
            <person name="Han C."/>
            <person name="Land M."/>
            <person name="Hauser L."/>
            <person name="Markowitz V."/>
            <person name="Cheng J.-F."/>
            <person name="Hugenholtz P."/>
            <person name="Woyke T."/>
            <person name="Wu D."/>
            <person name="Spring S."/>
            <person name="Brambilla E."/>
            <person name="Klenk H.-P."/>
            <person name="Eisen J.A."/>
        </authorList>
    </citation>
    <scope>NUCLEOTIDE SEQUENCE [LARGE SCALE GENOMIC DNA]</scope>
    <source>
        <strain evidence="2 3">DSM 13497</strain>
    </source>
</reference>
<dbReference type="Gene3D" id="2.130.10.10">
    <property type="entry name" value="YVTN repeat-like/Quinoprotein amine dehydrogenase"/>
    <property type="match status" value="2"/>
</dbReference>
<dbReference type="SUPFAM" id="SSF63825">
    <property type="entry name" value="YWTD domain"/>
    <property type="match status" value="1"/>
</dbReference>
<dbReference type="STRING" id="880073.Cabys_103"/>
<dbReference type="OrthoDB" id="799853at2"/>
<accession>H1XUJ2</accession>
<dbReference type="InParanoid" id="H1XUJ2"/>
<dbReference type="Proteomes" id="UP000183868">
    <property type="component" value="Chromosome"/>
</dbReference>
<proteinExistence type="predicted"/>
<organism evidence="2 3">
    <name type="scientific">Caldithrix abyssi DSM 13497</name>
    <dbReference type="NCBI Taxonomy" id="880073"/>
    <lineage>
        <taxon>Bacteria</taxon>
        <taxon>Pseudomonadati</taxon>
        <taxon>Calditrichota</taxon>
        <taxon>Calditrichia</taxon>
        <taxon>Calditrichales</taxon>
        <taxon>Calditrichaceae</taxon>
        <taxon>Caldithrix</taxon>
    </lineage>
</organism>
<dbReference type="PaxDb" id="880073-Calab_0854"/>
<dbReference type="EMBL" id="CM001402">
    <property type="protein sequence ID" value="EHO40491.1"/>
    <property type="molecule type" value="Genomic_DNA"/>
</dbReference>
<evidence type="ECO:0000313" key="3">
    <source>
        <dbReference type="Proteomes" id="UP000004671"/>
    </source>
</evidence>
<keyword evidence="3" id="KW-1185">Reference proteome</keyword>
<dbReference type="EMBL" id="CP018099">
    <property type="protein sequence ID" value="APF16854.1"/>
    <property type="molecule type" value="Genomic_DNA"/>
</dbReference>
<dbReference type="Proteomes" id="UP000004671">
    <property type="component" value="Chromosome"/>
</dbReference>
<gene>
    <name evidence="1" type="ORF">Cabys_103</name>
    <name evidence="2" type="ORF">Calab_0854</name>
</gene>
<dbReference type="InterPro" id="IPR015943">
    <property type="entry name" value="WD40/YVTN_repeat-like_dom_sf"/>
</dbReference>
<evidence type="ECO:0000313" key="2">
    <source>
        <dbReference type="EMBL" id="EHO40491.1"/>
    </source>
</evidence>
<reference evidence="1 4" key="2">
    <citation type="submission" date="2016-11" db="EMBL/GenBank/DDBJ databases">
        <title>Genomic analysis of Caldithrix abyssi and proposal of a novel bacterial phylum Caldithrichaeota.</title>
        <authorList>
            <person name="Kublanov I."/>
            <person name="Sigalova O."/>
            <person name="Gavrilov S."/>
            <person name="Lebedinsky A."/>
            <person name="Ivanova N."/>
            <person name="Daum C."/>
            <person name="Reddy T."/>
            <person name="Klenk H.P."/>
            <person name="Goker M."/>
            <person name="Reva O."/>
            <person name="Miroshnichenko M."/>
            <person name="Kyprides N."/>
            <person name="Woyke T."/>
            <person name="Gelfand M."/>
        </authorList>
    </citation>
    <scope>NUCLEOTIDE SEQUENCE [LARGE SCALE GENOMIC DNA]</scope>
    <source>
        <strain evidence="1 4">LF13</strain>
    </source>
</reference>
<dbReference type="RefSeq" id="WP_006927488.1">
    <property type="nucleotide sequence ID" value="NZ_CM001402.1"/>
</dbReference>
<evidence type="ECO:0000313" key="1">
    <source>
        <dbReference type="EMBL" id="APF16854.1"/>
    </source>
</evidence>
<sequence length="518" mass="60254" precursor="true">MNLTSKIFIFLFLLATILPAQIVQTMYFDRFTHYDIDDWITYAPATDITAVEVGDDYVYFGTRFGGILRYHLYEGYWDYPFTTSSGLRSNAIFKLSYDERNRKLYARNAAGIDVFDFGFNYWQPYDGTMPPPRQPLNVEVSAFKKDRRSFQFPPYYRPEFNELPDFFTGRQYLFRPPNEILDPYNRLFHIKAQMVADKFNRLWLATDGLGPAVASLTDNTLRILTQSLPNIYPHDVFFDGDDIWIGGLSNGYIPSGICLWKGNPESWQYFEAGLISGIYDHNIRAIAGKGRFVFFGSQQGLVRYDKKKKDWETFTRHNRLLSEEINDLFIFKNTLFIATDRGFNWMEIGYDAIQRSKNHKLNNIPVTRIAATDSSLLFATPYGIYQYLPVKDRLTLLKTGSSVLDVRIGAVGFNHDSLWFAGQNGVAFYDPATKSWQSFTQIRFKFYDMAFTPGIVWFATSEGLLKYVIQQNYWYLYTTRDGLAHNTVYRIDVDGFNLWLSTPSGVTVFRWYRPGRNE</sequence>
<dbReference type="eggNOG" id="COG3292">
    <property type="taxonomic scope" value="Bacteria"/>
</dbReference>
<name>H1XUJ2_CALAY</name>
<dbReference type="HOGENOM" id="CLU_525496_0_0_0"/>
<protein>
    <recommendedName>
        <fullName evidence="5">Two component regulator propeller</fullName>
    </recommendedName>
</protein>
<dbReference type="KEGG" id="caby:Cabys_103"/>
<evidence type="ECO:0008006" key="5">
    <source>
        <dbReference type="Google" id="ProtNLM"/>
    </source>
</evidence>